<dbReference type="InterPro" id="IPR046150">
    <property type="entry name" value="DUF6152"/>
</dbReference>
<dbReference type="AlphaFoldDB" id="A0A840SN72"/>
<comment type="caution">
    <text evidence="1">The sequence shown here is derived from an EMBL/GenBank/DDBJ whole genome shotgun (WGS) entry which is preliminary data.</text>
</comment>
<gene>
    <name evidence="1" type="ORF">HNP73_002390</name>
</gene>
<dbReference type="EMBL" id="JACHFM010000002">
    <property type="protein sequence ID" value="MBB5222454.1"/>
    <property type="molecule type" value="Genomic_DNA"/>
</dbReference>
<proteinExistence type="predicted"/>
<sequence length="122" mass="13538">MPDRRTMLAGMASLPLLPHVARAHHGWAWAEDVEFTLSGTITRARLGNPHGELEVAAEDGAWIAEIGQPWRNERAGLTEEMLAPGTPVTLEGHRSRDPDERVMKAERLVIAGKTHDLYPDRT</sequence>
<evidence type="ECO:0000313" key="2">
    <source>
        <dbReference type="Proteomes" id="UP000549457"/>
    </source>
</evidence>
<reference evidence="1 2" key="1">
    <citation type="submission" date="2020-08" db="EMBL/GenBank/DDBJ databases">
        <title>Genomic Encyclopedia of Type Strains, Phase IV (KMG-IV): sequencing the most valuable type-strain genomes for metagenomic binning, comparative biology and taxonomic classification.</title>
        <authorList>
            <person name="Goeker M."/>
        </authorList>
    </citation>
    <scope>NUCLEOTIDE SEQUENCE [LARGE SCALE GENOMIC DNA]</scope>
    <source>
        <strain evidence="1 2">DSM 101730</strain>
    </source>
</reference>
<protein>
    <submittedName>
        <fullName evidence="1">Uncharacterized protein</fullName>
    </submittedName>
</protein>
<dbReference type="RefSeq" id="WP_184149307.1">
    <property type="nucleotide sequence ID" value="NZ_JACHFM010000002.1"/>
</dbReference>
<dbReference type="Proteomes" id="UP000549457">
    <property type="component" value="Unassembled WGS sequence"/>
</dbReference>
<keyword evidence="2" id="KW-1185">Reference proteome</keyword>
<organism evidence="1 2">
    <name type="scientific">Amaricoccus macauensis</name>
    <dbReference type="NCBI Taxonomy" id="57001"/>
    <lineage>
        <taxon>Bacteria</taxon>
        <taxon>Pseudomonadati</taxon>
        <taxon>Pseudomonadota</taxon>
        <taxon>Alphaproteobacteria</taxon>
        <taxon>Rhodobacterales</taxon>
        <taxon>Paracoccaceae</taxon>
        <taxon>Amaricoccus</taxon>
    </lineage>
</organism>
<dbReference type="Pfam" id="PF19649">
    <property type="entry name" value="DUF6152"/>
    <property type="match status" value="1"/>
</dbReference>
<accession>A0A840SN72</accession>
<name>A0A840SN72_9RHOB</name>
<evidence type="ECO:0000313" key="1">
    <source>
        <dbReference type="EMBL" id="MBB5222454.1"/>
    </source>
</evidence>